<dbReference type="Gramene" id="mRNA:HanXRQr2_Chr03g0115471">
    <property type="protein sequence ID" value="CDS:HanXRQr2_Chr03g0115471.1"/>
    <property type="gene ID" value="HanXRQr2_Chr03g0115471"/>
</dbReference>
<evidence type="ECO:0000256" key="2">
    <source>
        <dbReference type="SAM" id="Phobius"/>
    </source>
</evidence>
<dbReference type="GO" id="GO:0042910">
    <property type="term" value="F:xenobiotic transmembrane transporter activity"/>
    <property type="evidence" value="ECO:0007669"/>
    <property type="project" value="InterPro"/>
</dbReference>
<name>A0A9K3NW70_HELAN</name>
<proteinExistence type="inferred from homology"/>
<evidence type="ECO:0000313" key="4">
    <source>
        <dbReference type="Proteomes" id="UP000215914"/>
    </source>
</evidence>
<gene>
    <name evidence="3" type="ORF">HanXRQr2_Chr03g0115471</name>
</gene>
<feature type="transmembrane region" description="Helical" evidence="2">
    <location>
        <begin position="6"/>
        <end position="26"/>
    </location>
</feature>
<evidence type="ECO:0000256" key="1">
    <source>
        <dbReference type="ARBA" id="ARBA00010199"/>
    </source>
</evidence>
<dbReference type="GO" id="GO:0016020">
    <property type="term" value="C:membrane"/>
    <property type="evidence" value="ECO:0007669"/>
    <property type="project" value="InterPro"/>
</dbReference>
<reference evidence="3" key="2">
    <citation type="submission" date="2020-06" db="EMBL/GenBank/DDBJ databases">
        <title>Helianthus annuus Genome sequencing and assembly Release 2.</title>
        <authorList>
            <person name="Gouzy J."/>
            <person name="Langlade N."/>
            <person name="Munos S."/>
        </authorList>
    </citation>
    <scope>NUCLEOTIDE SEQUENCE</scope>
    <source>
        <tissue evidence="3">Leaves</tissue>
    </source>
</reference>
<feature type="transmembrane region" description="Helical" evidence="2">
    <location>
        <begin position="73"/>
        <end position="95"/>
    </location>
</feature>
<comment type="caution">
    <text evidence="3">The sequence shown here is derived from an EMBL/GenBank/DDBJ whole genome shotgun (WGS) entry which is preliminary data.</text>
</comment>
<sequence>MLELYLQAYCWISIFFSILISVVWYFTEPILILLHQDPEIAKMAALYIKYLIPRLFAFGFRHNILRFLQTQSIVNPLIWCSLVPFIVHLAFNYVLVYHTSLGYIGSPLAVSVTFCISTLMLARYVLLSQKFKETWLGFDDGVVLIMLLLV</sequence>
<keyword evidence="2" id="KW-0812">Transmembrane</keyword>
<dbReference type="EMBL" id="MNCJ02000318">
    <property type="protein sequence ID" value="KAF5814821.1"/>
    <property type="molecule type" value="Genomic_DNA"/>
</dbReference>
<dbReference type="PANTHER" id="PTHR11206">
    <property type="entry name" value="MULTIDRUG RESISTANCE PROTEIN"/>
    <property type="match status" value="1"/>
</dbReference>
<protein>
    <submittedName>
        <fullName evidence="3">Multi antimicrobial extrusion protein</fullName>
    </submittedName>
</protein>
<reference evidence="3" key="1">
    <citation type="journal article" date="2017" name="Nature">
        <title>The sunflower genome provides insights into oil metabolism, flowering and Asterid evolution.</title>
        <authorList>
            <person name="Badouin H."/>
            <person name="Gouzy J."/>
            <person name="Grassa C.J."/>
            <person name="Murat F."/>
            <person name="Staton S.E."/>
            <person name="Cottret L."/>
            <person name="Lelandais-Briere C."/>
            <person name="Owens G.L."/>
            <person name="Carrere S."/>
            <person name="Mayjonade B."/>
            <person name="Legrand L."/>
            <person name="Gill N."/>
            <person name="Kane N.C."/>
            <person name="Bowers J.E."/>
            <person name="Hubner S."/>
            <person name="Bellec A."/>
            <person name="Berard A."/>
            <person name="Berges H."/>
            <person name="Blanchet N."/>
            <person name="Boniface M.C."/>
            <person name="Brunel D."/>
            <person name="Catrice O."/>
            <person name="Chaidir N."/>
            <person name="Claudel C."/>
            <person name="Donnadieu C."/>
            <person name="Faraut T."/>
            <person name="Fievet G."/>
            <person name="Helmstetter N."/>
            <person name="King M."/>
            <person name="Knapp S.J."/>
            <person name="Lai Z."/>
            <person name="Le Paslier M.C."/>
            <person name="Lippi Y."/>
            <person name="Lorenzon L."/>
            <person name="Mandel J.R."/>
            <person name="Marage G."/>
            <person name="Marchand G."/>
            <person name="Marquand E."/>
            <person name="Bret-Mestries E."/>
            <person name="Morien E."/>
            <person name="Nambeesan S."/>
            <person name="Nguyen T."/>
            <person name="Pegot-Espagnet P."/>
            <person name="Pouilly N."/>
            <person name="Raftis F."/>
            <person name="Sallet E."/>
            <person name="Schiex T."/>
            <person name="Thomas J."/>
            <person name="Vandecasteele C."/>
            <person name="Vares D."/>
            <person name="Vear F."/>
            <person name="Vautrin S."/>
            <person name="Crespi M."/>
            <person name="Mangin B."/>
            <person name="Burke J.M."/>
            <person name="Salse J."/>
            <person name="Munos S."/>
            <person name="Vincourt P."/>
            <person name="Rieseberg L.H."/>
            <person name="Langlade N.B."/>
        </authorList>
    </citation>
    <scope>NUCLEOTIDE SEQUENCE</scope>
    <source>
        <tissue evidence="3">Leaves</tissue>
    </source>
</reference>
<keyword evidence="4" id="KW-1185">Reference proteome</keyword>
<organism evidence="3 4">
    <name type="scientific">Helianthus annuus</name>
    <name type="common">Common sunflower</name>
    <dbReference type="NCBI Taxonomy" id="4232"/>
    <lineage>
        <taxon>Eukaryota</taxon>
        <taxon>Viridiplantae</taxon>
        <taxon>Streptophyta</taxon>
        <taxon>Embryophyta</taxon>
        <taxon>Tracheophyta</taxon>
        <taxon>Spermatophyta</taxon>
        <taxon>Magnoliopsida</taxon>
        <taxon>eudicotyledons</taxon>
        <taxon>Gunneridae</taxon>
        <taxon>Pentapetalae</taxon>
        <taxon>asterids</taxon>
        <taxon>campanulids</taxon>
        <taxon>Asterales</taxon>
        <taxon>Asteraceae</taxon>
        <taxon>Asteroideae</taxon>
        <taxon>Heliantheae alliance</taxon>
        <taxon>Heliantheae</taxon>
        <taxon>Helianthus</taxon>
    </lineage>
</organism>
<feature type="transmembrane region" description="Helical" evidence="2">
    <location>
        <begin position="101"/>
        <end position="122"/>
    </location>
</feature>
<dbReference type="GO" id="GO:0015297">
    <property type="term" value="F:antiporter activity"/>
    <property type="evidence" value="ECO:0007669"/>
    <property type="project" value="InterPro"/>
</dbReference>
<dbReference type="Proteomes" id="UP000215914">
    <property type="component" value="Unassembled WGS sequence"/>
</dbReference>
<dbReference type="InterPro" id="IPR002528">
    <property type="entry name" value="MATE_fam"/>
</dbReference>
<evidence type="ECO:0000313" key="3">
    <source>
        <dbReference type="EMBL" id="KAF5814821.1"/>
    </source>
</evidence>
<comment type="similarity">
    <text evidence="1">Belongs to the multi antimicrobial extrusion (MATE) (TC 2.A.66.1) family.</text>
</comment>
<keyword evidence="2" id="KW-0472">Membrane</keyword>
<dbReference type="Pfam" id="PF01554">
    <property type="entry name" value="MatE"/>
    <property type="match status" value="1"/>
</dbReference>
<accession>A0A9K3NW70</accession>
<dbReference type="AlphaFoldDB" id="A0A9K3NW70"/>
<keyword evidence="2" id="KW-1133">Transmembrane helix</keyword>